<dbReference type="Gene3D" id="2.40.50.320">
    <property type="entry name" value="Copper binding periplasmic protein CusF"/>
    <property type="match status" value="1"/>
</dbReference>
<dbReference type="Pfam" id="PF11604">
    <property type="entry name" value="CusF_Ec"/>
    <property type="match status" value="1"/>
</dbReference>
<gene>
    <name evidence="2" type="ORF">EWH46_18260</name>
</gene>
<accession>A0A5C1Q5E9</accession>
<proteinExistence type="predicted"/>
<feature type="region of interest" description="Disordered" evidence="1">
    <location>
        <begin position="1"/>
        <end position="21"/>
    </location>
</feature>
<evidence type="ECO:0000313" key="2">
    <source>
        <dbReference type="EMBL" id="QEN02821.1"/>
    </source>
</evidence>
<organism evidence="2 3">
    <name type="scientific">Sphaerotilus sulfidivorans</name>
    <dbReference type="NCBI Taxonomy" id="639200"/>
    <lineage>
        <taxon>Bacteria</taxon>
        <taxon>Pseudomonadati</taxon>
        <taxon>Pseudomonadota</taxon>
        <taxon>Betaproteobacteria</taxon>
        <taxon>Burkholderiales</taxon>
        <taxon>Sphaerotilaceae</taxon>
        <taxon>Sphaerotilus</taxon>
    </lineage>
</organism>
<dbReference type="OrthoDB" id="9180744at2"/>
<geneLocation type="plasmid" evidence="3">
    <name>psna507_unt12</name>
</geneLocation>
<dbReference type="AlphaFoldDB" id="A0A5C1Q5E9"/>
<dbReference type="InterPro" id="IPR042230">
    <property type="entry name" value="CusF_sf"/>
</dbReference>
<name>A0A5C1Q5E9_9BURK</name>
<dbReference type="EMBL" id="CP035709">
    <property type="protein sequence ID" value="QEN02821.1"/>
    <property type="molecule type" value="Genomic_DNA"/>
</dbReference>
<keyword evidence="2" id="KW-0614">Plasmid</keyword>
<dbReference type="KEGG" id="snn:EWH46_18260"/>
<evidence type="ECO:0000256" key="1">
    <source>
        <dbReference type="SAM" id="MobiDB-lite"/>
    </source>
</evidence>
<protein>
    <submittedName>
        <fullName evidence="2">Copper-binding protein</fullName>
    </submittedName>
</protein>
<evidence type="ECO:0000313" key="3">
    <source>
        <dbReference type="Proteomes" id="UP000323522"/>
    </source>
</evidence>
<sequence>MSSFAQTAMEPGKMDMSQQAAMTDGEVKKIDMEAGKITLKHGDIKHMDMPGMTMVFTARDKRLLVNVKPGDKVKFMVVNEGGKMVVTDIQPAR</sequence>
<dbReference type="Proteomes" id="UP000323522">
    <property type="component" value="Plasmid pSna507_unt12"/>
</dbReference>
<reference evidence="2 3" key="1">
    <citation type="submission" date="2019-02" db="EMBL/GenBank/DDBJ databases">
        <title>Complete Genome Sequence and Methylome Analysis of Sphaerotilus natans subsp. sulfidivorans D-507.</title>
        <authorList>
            <person name="Fomenkov A."/>
            <person name="Gridneva E."/>
            <person name="Smolyakov D."/>
            <person name="Dubinina G."/>
            <person name="Vincze T."/>
            <person name="Grabovich M."/>
            <person name="Roberts R.J."/>
        </authorList>
    </citation>
    <scope>NUCLEOTIDE SEQUENCE [LARGE SCALE GENOMIC DNA]</scope>
    <source>
        <strain evidence="2 3">D-507</strain>
        <plasmid evidence="3">psna507_unt12</plasmid>
    </source>
</reference>
<dbReference type="InterPro" id="IPR021647">
    <property type="entry name" value="CusF_Ec"/>
</dbReference>